<dbReference type="GO" id="GO:0016757">
    <property type="term" value="F:glycosyltransferase activity"/>
    <property type="evidence" value="ECO:0007669"/>
    <property type="project" value="InterPro"/>
</dbReference>
<dbReference type="Proteomes" id="UP001208692">
    <property type="component" value="Unassembled WGS sequence"/>
</dbReference>
<dbReference type="InterPro" id="IPR001296">
    <property type="entry name" value="Glyco_trans_1"/>
</dbReference>
<dbReference type="EMBL" id="BQKA01000012">
    <property type="protein sequence ID" value="GJM49698.1"/>
    <property type="molecule type" value="Genomic_DNA"/>
</dbReference>
<evidence type="ECO:0000313" key="3">
    <source>
        <dbReference type="EMBL" id="GJM52763.1"/>
    </source>
</evidence>
<evidence type="ECO:0000259" key="1">
    <source>
        <dbReference type="Pfam" id="PF00534"/>
    </source>
</evidence>
<feature type="domain" description="Glycosyl transferase family 1" evidence="1">
    <location>
        <begin position="186"/>
        <end position="328"/>
    </location>
</feature>
<evidence type="ECO:0000313" key="2">
    <source>
        <dbReference type="EMBL" id="GJM49698.1"/>
    </source>
</evidence>
<proteinExistence type="predicted"/>
<dbReference type="AlphaFoldDB" id="A0AAV5AXG9"/>
<keyword evidence="5" id="KW-1185">Reference proteome</keyword>
<dbReference type="EMBL" id="BQKB01000018">
    <property type="protein sequence ID" value="GJM52763.1"/>
    <property type="molecule type" value="Genomic_DNA"/>
</dbReference>
<organism evidence="2 4">
    <name type="scientific">Capnocytophaga catalasegens</name>
    <dbReference type="NCBI Taxonomy" id="1004260"/>
    <lineage>
        <taxon>Bacteria</taxon>
        <taxon>Pseudomonadati</taxon>
        <taxon>Bacteroidota</taxon>
        <taxon>Flavobacteriia</taxon>
        <taxon>Flavobacteriales</taxon>
        <taxon>Flavobacteriaceae</taxon>
        <taxon>Capnocytophaga</taxon>
    </lineage>
</organism>
<evidence type="ECO:0000313" key="4">
    <source>
        <dbReference type="Proteomes" id="UP001207736"/>
    </source>
</evidence>
<reference evidence="2 5" key="1">
    <citation type="submission" date="2021-11" db="EMBL/GenBank/DDBJ databases">
        <title>Draft genome sequence of Capnocytophaga sp. strain KC07075 isolated from cat oral cavity.</title>
        <authorList>
            <person name="Suzuki M."/>
            <person name="Imaoka K."/>
            <person name="Kimura M."/>
            <person name="Morikawa S."/>
            <person name="Maeda K."/>
        </authorList>
    </citation>
    <scope>NUCLEOTIDE SEQUENCE</scope>
    <source>
        <strain evidence="2">KC07075</strain>
        <strain evidence="3 5">KC07079</strain>
    </source>
</reference>
<protein>
    <recommendedName>
        <fullName evidence="1">Glycosyl transferase family 1 domain-containing protein</fullName>
    </recommendedName>
</protein>
<dbReference type="Proteomes" id="UP001207736">
    <property type="component" value="Unassembled WGS sequence"/>
</dbReference>
<sequence>MSEKVIFLRSQLPKTDARLQRYISILEQEKIEHLVIGWIRNGIQVDLDKKQILYRSKTPIGGGIKNIFSLILWNFFLIGTLWKNSKNYTTIHSVDFDTAIPAYVISFILKKKFILDIYDKYTDARKMPLFISKIIDVIEYFCCKRASVLILPDICRIKQLNLEDNIKPIIFENVPIVSNFQKHNITFDKTIILSYVGILEAKNRGLENLLDVVSENATGTKLLIAGDGELKEFVEKMAEKYDNILFYGGVSQQRALEIMNSSHIIVGMYYKTIKNHLFASPNKYYEHLFLGKTLLTTEGTPPGDKVLKYNTGYAIGETKEDIERIIDDFDFSQWQSFTENAKKRWNDQYSNYQEELSKRYINLIEHK</sequence>
<dbReference type="Pfam" id="PF00534">
    <property type="entry name" value="Glycos_transf_1"/>
    <property type="match status" value="1"/>
</dbReference>
<dbReference type="SUPFAM" id="SSF53756">
    <property type="entry name" value="UDP-Glycosyltransferase/glycogen phosphorylase"/>
    <property type="match status" value="1"/>
</dbReference>
<dbReference type="Gene3D" id="3.40.50.2000">
    <property type="entry name" value="Glycogen Phosphorylase B"/>
    <property type="match status" value="1"/>
</dbReference>
<name>A0AAV5AXG9_9FLAO</name>
<accession>A0AAV5AXG9</accession>
<gene>
    <name evidence="2" type="ORF">RCZ15_06730</name>
    <name evidence="3" type="ORF">RCZ16_10800</name>
</gene>
<comment type="caution">
    <text evidence="2">The sequence shown here is derived from an EMBL/GenBank/DDBJ whole genome shotgun (WGS) entry which is preliminary data.</text>
</comment>
<evidence type="ECO:0000313" key="5">
    <source>
        <dbReference type="Proteomes" id="UP001208692"/>
    </source>
</evidence>
<dbReference type="RefSeq" id="WP_264846170.1">
    <property type="nucleotide sequence ID" value="NZ_BPMA01000018.1"/>
</dbReference>